<keyword evidence="8" id="KW-0798">TonB box</keyword>
<dbReference type="KEGG" id="kim:G3T16_00520"/>
<dbReference type="GO" id="GO:0009279">
    <property type="term" value="C:cell outer membrane"/>
    <property type="evidence" value="ECO:0007669"/>
    <property type="project" value="UniProtKB-SubCell"/>
</dbReference>
<evidence type="ECO:0000256" key="4">
    <source>
        <dbReference type="ARBA" id="ARBA00022496"/>
    </source>
</evidence>
<dbReference type="InterPro" id="IPR039426">
    <property type="entry name" value="TonB-dep_rcpt-like"/>
</dbReference>
<dbReference type="Proteomes" id="UP000477680">
    <property type="component" value="Chromosome"/>
</dbReference>
<dbReference type="GO" id="GO:0006826">
    <property type="term" value="P:iron ion transport"/>
    <property type="evidence" value="ECO:0007669"/>
    <property type="project" value="UniProtKB-KW"/>
</dbReference>
<evidence type="ECO:0000256" key="5">
    <source>
        <dbReference type="ARBA" id="ARBA00022692"/>
    </source>
</evidence>
<keyword evidence="5" id="KW-0812">Transmembrane</keyword>
<dbReference type="Gene3D" id="2.40.170.20">
    <property type="entry name" value="TonB-dependent receptor, beta-barrel domain"/>
    <property type="match status" value="1"/>
</dbReference>
<protein>
    <submittedName>
        <fullName evidence="12">TonB-dependent receptor</fullName>
    </submittedName>
</protein>
<dbReference type="InterPro" id="IPR036942">
    <property type="entry name" value="Beta-barrel_TonB_sf"/>
</dbReference>
<keyword evidence="9" id="KW-0472">Membrane</keyword>
<evidence type="ECO:0000256" key="10">
    <source>
        <dbReference type="ARBA" id="ARBA00023237"/>
    </source>
</evidence>
<sequence length="247" mass="27182">MDVLCTILPSGSQCSLRCSLERQQKRGFQTLPANPDLAEFEGERAITFEVGAKLRPAAQLSVDFALYNTTVDDFQYNTNTPLGNSIANVEVRSRGVDASFNWLPTSDLRIEGGVVYADARIREAFPNVSADTRVQRAPEWTGNLGAYYDKELTDGLSLRVNPSLEFSSRQLNQLPFVNAPDRAGHGLVNLRVAVGATDETWELALIGKNLTDQRPLLTATQTLLLAGPFYGSLHQPTTYALQLSVKY</sequence>
<dbReference type="PANTHER" id="PTHR32552">
    <property type="entry name" value="FERRICHROME IRON RECEPTOR-RELATED"/>
    <property type="match status" value="1"/>
</dbReference>
<name>A0A6C0U3W3_9GAMM</name>
<keyword evidence="3" id="KW-1134">Transmembrane beta strand</keyword>
<evidence type="ECO:0000313" key="12">
    <source>
        <dbReference type="EMBL" id="QIB64124.1"/>
    </source>
</evidence>
<keyword evidence="13" id="KW-1185">Reference proteome</keyword>
<evidence type="ECO:0000256" key="6">
    <source>
        <dbReference type="ARBA" id="ARBA00023004"/>
    </source>
</evidence>
<keyword evidence="10" id="KW-0998">Cell outer membrane</keyword>
<keyword evidence="4" id="KW-0410">Iron transport</keyword>
<gene>
    <name evidence="12" type="ORF">G3T16_00520</name>
</gene>
<keyword evidence="7" id="KW-0406">Ion transport</keyword>
<reference evidence="12 13" key="1">
    <citation type="submission" date="2020-02" db="EMBL/GenBank/DDBJ databases">
        <title>Genome sequencing for Kineobactrum sp. M2.</title>
        <authorList>
            <person name="Park S.-J."/>
        </authorList>
    </citation>
    <scope>NUCLEOTIDE SEQUENCE [LARGE SCALE GENOMIC DNA]</scope>
    <source>
        <strain evidence="12 13">M2</strain>
    </source>
</reference>
<keyword evidence="2" id="KW-0813">Transport</keyword>
<organism evidence="12 13">
    <name type="scientific">Kineobactrum salinum</name>
    <dbReference type="NCBI Taxonomy" id="2708301"/>
    <lineage>
        <taxon>Bacteria</taxon>
        <taxon>Pseudomonadati</taxon>
        <taxon>Pseudomonadota</taxon>
        <taxon>Gammaproteobacteria</taxon>
        <taxon>Cellvibrionales</taxon>
        <taxon>Halieaceae</taxon>
        <taxon>Kineobactrum</taxon>
    </lineage>
</organism>
<proteinExistence type="predicted"/>
<evidence type="ECO:0000256" key="1">
    <source>
        <dbReference type="ARBA" id="ARBA00004571"/>
    </source>
</evidence>
<dbReference type="EMBL" id="CP048711">
    <property type="protein sequence ID" value="QIB64124.1"/>
    <property type="molecule type" value="Genomic_DNA"/>
</dbReference>
<dbReference type="AlphaFoldDB" id="A0A6C0U3W3"/>
<evidence type="ECO:0000256" key="9">
    <source>
        <dbReference type="ARBA" id="ARBA00023136"/>
    </source>
</evidence>
<evidence type="ECO:0000259" key="11">
    <source>
        <dbReference type="Pfam" id="PF00593"/>
    </source>
</evidence>
<evidence type="ECO:0000313" key="13">
    <source>
        <dbReference type="Proteomes" id="UP000477680"/>
    </source>
</evidence>
<feature type="domain" description="TonB-dependent receptor-like beta-barrel" evidence="11">
    <location>
        <begin position="33"/>
        <end position="210"/>
    </location>
</feature>
<accession>A0A6C0U3W3</accession>
<evidence type="ECO:0000256" key="8">
    <source>
        <dbReference type="ARBA" id="ARBA00023077"/>
    </source>
</evidence>
<evidence type="ECO:0000256" key="7">
    <source>
        <dbReference type="ARBA" id="ARBA00023065"/>
    </source>
</evidence>
<dbReference type="SUPFAM" id="SSF56935">
    <property type="entry name" value="Porins"/>
    <property type="match status" value="1"/>
</dbReference>
<dbReference type="InterPro" id="IPR000531">
    <property type="entry name" value="Beta-barrel_TonB"/>
</dbReference>
<comment type="subcellular location">
    <subcellularLocation>
        <location evidence="1">Cell outer membrane</location>
        <topology evidence="1">Multi-pass membrane protein</topology>
    </subcellularLocation>
</comment>
<keyword evidence="12" id="KW-0675">Receptor</keyword>
<keyword evidence="6" id="KW-0408">Iron</keyword>
<evidence type="ECO:0000256" key="3">
    <source>
        <dbReference type="ARBA" id="ARBA00022452"/>
    </source>
</evidence>
<evidence type="ECO:0000256" key="2">
    <source>
        <dbReference type="ARBA" id="ARBA00022448"/>
    </source>
</evidence>
<dbReference type="PANTHER" id="PTHR32552:SF81">
    <property type="entry name" value="TONB-DEPENDENT OUTER MEMBRANE RECEPTOR"/>
    <property type="match status" value="1"/>
</dbReference>
<dbReference type="Pfam" id="PF00593">
    <property type="entry name" value="TonB_dep_Rec_b-barrel"/>
    <property type="match status" value="1"/>
</dbReference>